<keyword evidence="2" id="KW-1185">Reference proteome</keyword>
<name>A0A8G1R884_9EURO</name>
<dbReference type="Proteomes" id="UP000249526">
    <property type="component" value="Unassembled WGS sequence"/>
</dbReference>
<organism evidence="1 2">
    <name type="scientific">Aspergillus piperis CBS 112811</name>
    <dbReference type="NCBI Taxonomy" id="1448313"/>
    <lineage>
        <taxon>Eukaryota</taxon>
        <taxon>Fungi</taxon>
        <taxon>Dikarya</taxon>
        <taxon>Ascomycota</taxon>
        <taxon>Pezizomycotina</taxon>
        <taxon>Eurotiomycetes</taxon>
        <taxon>Eurotiomycetidae</taxon>
        <taxon>Eurotiales</taxon>
        <taxon>Aspergillaceae</taxon>
        <taxon>Aspergillus</taxon>
        <taxon>Aspergillus subgen. Circumdati</taxon>
    </lineage>
</organism>
<evidence type="ECO:0000313" key="2">
    <source>
        <dbReference type="Proteomes" id="UP000249526"/>
    </source>
</evidence>
<dbReference type="GeneID" id="37158274"/>
<sequence length="80" mass="8931">MVMLPAPARCSISSPTLAISIVSRIPSTSALFLDPRSMPELNAAYHRIFFVFIGKEEKRSIIRGERRNNLVQEIEIACIG</sequence>
<proteinExistence type="predicted"/>
<reference evidence="1 2" key="1">
    <citation type="submission" date="2018-02" db="EMBL/GenBank/DDBJ databases">
        <title>The genomes of Aspergillus section Nigri reveals drivers in fungal speciation.</title>
        <authorList>
            <consortium name="DOE Joint Genome Institute"/>
            <person name="Vesth T.C."/>
            <person name="Nybo J."/>
            <person name="Theobald S."/>
            <person name="Brandl J."/>
            <person name="Frisvad J.C."/>
            <person name="Nielsen K.F."/>
            <person name="Lyhne E.K."/>
            <person name="Kogle M.E."/>
            <person name="Kuo A."/>
            <person name="Riley R."/>
            <person name="Clum A."/>
            <person name="Nolan M."/>
            <person name="Lipzen A."/>
            <person name="Salamov A."/>
            <person name="Henrissat B."/>
            <person name="Wiebenga A."/>
            <person name="De vries R.P."/>
            <person name="Grigoriev I.V."/>
            <person name="Mortensen U.H."/>
            <person name="Andersen M.R."/>
            <person name="Baker S.E."/>
        </authorList>
    </citation>
    <scope>NUCLEOTIDE SEQUENCE [LARGE SCALE GENOMIC DNA]</scope>
    <source>
        <strain evidence="1 2">CBS 112811</strain>
    </source>
</reference>
<dbReference type="RefSeq" id="XP_025517472.1">
    <property type="nucleotide sequence ID" value="XM_025654872.1"/>
</dbReference>
<dbReference type="EMBL" id="KZ825058">
    <property type="protein sequence ID" value="RAH59550.1"/>
    <property type="molecule type" value="Genomic_DNA"/>
</dbReference>
<dbReference type="AlphaFoldDB" id="A0A8G1R884"/>
<protein>
    <submittedName>
        <fullName evidence="1">Uncharacterized protein</fullName>
    </submittedName>
</protein>
<gene>
    <name evidence="1" type="ORF">BO85DRAFT_244897</name>
</gene>
<evidence type="ECO:0000313" key="1">
    <source>
        <dbReference type="EMBL" id="RAH59550.1"/>
    </source>
</evidence>
<accession>A0A8G1R884</accession>